<dbReference type="RefSeq" id="WP_267561709.1">
    <property type="nucleotide sequence ID" value="NZ_JAPNTZ010000002.1"/>
</dbReference>
<dbReference type="Gene3D" id="3.90.1570.10">
    <property type="entry name" value="tt1808, chain A"/>
    <property type="match status" value="1"/>
</dbReference>
<dbReference type="EMBL" id="JAPNTZ010000002">
    <property type="protein sequence ID" value="MCY1137766.1"/>
    <property type="molecule type" value="Genomic_DNA"/>
</dbReference>
<dbReference type="CDD" id="cd06260">
    <property type="entry name" value="DUF820-like"/>
    <property type="match status" value="1"/>
</dbReference>
<keyword evidence="2" id="KW-0378">Hydrolase</keyword>
<dbReference type="GO" id="GO:0004519">
    <property type="term" value="F:endonuclease activity"/>
    <property type="evidence" value="ECO:0007669"/>
    <property type="project" value="UniProtKB-KW"/>
</dbReference>
<feature type="domain" description="Putative restriction endonuclease" evidence="1">
    <location>
        <begin position="12"/>
        <end position="176"/>
    </location>
</feature>
<dbReference type="Proteomes" id="UP001151002">
    <property type="component" value="Unassembled WGS sequence"/>
</dbReference>
<comment type="caution">
    <text evidence="2">The sequence shown here is derived from an EMBL/GenBank/DDBJ whole genome shotgun (WGS) entry which is preliminary data.</text>
</comment>
<accession>A0ABT4AU36</accession>
<evidence type="ECO:0000313" key="3">
    <source>
        <dbReference type="Proteomes" id="UP001151002"/>
    </source>
</evidence>
<name>A0ABT4AU36_9ACTN</name>
<reference evidence="2" key="1">
    <citation type="submission" date="2022-11" db="EMBL/GenBank/DDBJ databases">
        <authorList>
            <person name="Somphong A."/>
            <person name="Phongsopitanun W."/>
        </authorList>
    </citation>
    <scope>NUCLEOTIDE SEQUENCE</scope>
    <source>
        <strain evidence="2">Pm04-4</strain>
    </source>
</reference>
<proteinExistence type="predicted"/>
<dbReference type="Pfam" id="PF05685">
    <property type="entry name" value="Uma2"/>
    <property type="match status" value="1"/>
</dbReference>
<dbReference type="PANTHER" id="PTHR35400">
    <property type="entry name" value="SLR1083 PROTEIN"/>
    <property type="match status" value="1"/>
</dbReference>
<organism evidence="2 3">
    <name type="scientific">Paractinoplanes pyxinae</name>
    <dbReference type="NCBI Taxonomy" id="2997416"/>
    <lineage>
        <taxon>Bacteria</taxon>
        <taxon>Bacillati</taxon>
        <taxon>Actinomycetota</taxon>
        <taxon>Actinomycetes</taxon>
        <taxon>Micromonosporales</taxon>
        <taxon>Micromonosporaceae</taxon>
        <taxon>Paractinoplanes</taxon>
    </lineage>
</organism>
<sequence>MRAVRNDWTADDLDNFPEDNIRREIFDGVLRTRRALPSDHQTLTMLLAAVLMRTCPDHLFVTQANEVELGPRRRVTPDFMAVTFASARASPSVFAPTDVALAAEVISPGTKRIDSVIKLAYYAQAGIPHFWLITMRPDISVTAFDLRPDFSGYHPIATFTGDQHIRLDQPWPVDISLPSIRPRNL</sequence>
<dbReference type="SUPFAM" id="SSF52980">
    <property type="entry name" value="Restriction endonuclease-like"/>
    <property type="match status" value="1"/>
</dbReference>
<evidence type="ECO:0000259" key="1">
    <source>
        <dbReference type="Pfam" id="PF05685"/>
    </source>
</evidence>
<dbReference type="InterPro" id="IPR012296">
    <property type="entry name" value="Nuclease_put_TT1808"/>
</dbReference>
<evidence type="ECO:0000313" key="2">
    <source>
        <dbReference type="EMBL" id="MCY1137766.1"/>
    </source>
</evidence>
<gene>
    <name evidence="2" type="ORF">OWR29_07120</name>
</gene>
<protein>
    <submittedName>
        <fullName evidence="2">Uma2 family endonuclease</fullName>
    </submittedName>
</protein>
<dbReference type="InterPro" id="IPR008538">
    <property type="entry name" value="Uma2"/>
</dbReference>
<dbReference type="InterPro" id="IPR011335">
    <property type="entry name" value="Restrct_endonuc-II-like"/>
</dbReference>
<keyword evidence="3" id="KW-1185">Reference proteome</keyword>
<dbReference type="PANTHER" id="PTHR35400:SF3">
    <property type="entry name" value="SLL1072 PROTEIN"/>
    <property type="match status" value="1"/>
</dbReference>
<keyword evidence="2" id="KW-0540">Nuclease</keyword>
<keyword evidence="2" id="KW-0255">Endonuclease</keyword>